<feature type="domain" description="Nitric oxide synthase (NOS)" evidence="13">
    <location>
        <begin position="4"/>
        <end position="361"/>
    </location>
</feature>
<dbReference type="GO" id="GO:0020037">
    <property type="term" value="F:heme binding"/>
    <property type="evidence" value="ECO:0007669"/>
    <property type="project" value="InterPro"/>
</dbReference>
<evidence type="ECO:0000256" key="4">
    <source>
        <dbReference type="ARBA" id="ARBA00012735"/>
    </source>
</evidence>
<name>A0A6M0Q9H2_9BACI</name>
<dbReference type="Gene3D" id="3.90.440.10">
    <property type="entry name" value="Nitric Oxide Synthase,Heme Domain,Chain A domain 2"/>
    <property type="match status" value="1"/>
</dbReference>
<organism evidence="14 15">
    <name type="scientific">Bacillus mesophilus</name>
    <dbReference type="NCBI Taxonomy" id="1808955"/>
    <lineage>
        <taxon>Bacteria</taxon>
        <taxon>Bacillati</taxon>
        <taxon>Bacillota</taxon>
        <taxon>Bacilli</taxon>
        <taxon>Bacillales</taxon>
        <taxon>Bacillaceae</taxon>
        <taxon>Bacillus</taxon>
    </lineage>
</organism>
<gene>
    <name evidence="14" type="ORF">G4D63_14960</name>
</gene>
<dbReference type="PIRSF" id="PIRSF037219">
    <property type="entry name" value="NOS_oxygenase"/>
    <property type="match status" value="1"/>
</dbReference>
<evidence type="ECO:0000256" key="8">
    <source>
        <dbReference type="ARBA" id="ARBA00023002"/>
    </source>
</evidence>
<keyword evidence="6 11" id="KW-0349">Heme</keyword>
<dbReference type="GO" id="GO:0046872">
    <property type="term" value="F:metal ion binding"/>
    <property type="evidence" value="ECO:0007669"/>
    <property type="project" value="UniProtKB-KW"/>
</dbReference>
<accession>A0A6M0Q9H2</accession>
<dbReference type="InterPro" id="IPR044943">
    <property type="entry name" value="NOS_dom_1"/>
</dbReference>
<keyword evidence="7 11" id="KW-0479">Metal-binding</keyword>
<sequence>MKQAKDLFQEAKDFIEISYKELGIEELIDERLLEIELQIKEDGYYEHTYEELVYGAKLAWRNSNRCIGRFFWQTLDVVDARQYKTEEEVYEALLFHIKTATNNGKIRPMITVFHPNLKTDCDIRIWNHQLVRYAGYEYEDGVIGDPASISFTKVCESLGWKGNHTHFDVLPLVIQVNGGTPKWFNIPKELILEVPIQHPDYPGFKDLGIKWYAVPMISDMKMEIGGIEYQAVPFNGWYMETEIGARNLADSFRYNLLPKFASIMGLDISKNSTLWKDRALVELNYAVIDSYKSAGVSIVDHHSAAAQFKRFEENEARAGREVTGDWTWLIPPVSPAATHIFHHSYEDKLVLPNFFYQDQPYEKDKG</sequence>
<feature type="binding site" description="axial binding residue" evidence="12">
    <location>
        <position position="66"/>
    </location>
    <ligand>
        <name>heme</name>
        <dbReference type="ChEBI" id="CHEBI:30413"/>
    </ligand>
    <ligandPart>
        <name>Fe</name>
        <dbReference type="ChEBI" id="CHEBI:18248"/>
    </ligandPart>
</feature>
<keyword evidence="9 11" id="KW-0408">Iron</keyword>
<evidence type="ECO:0000259" key="13">
    <source>
        <dbReference type="Pfam" id="PF02898"/>
    </source>
</evidence>
<evidence type="ECO:0000256" key="11">
    <source>
        <dbReference type="PIRNR" id="PIRNR037219"/>
    </source>
</evidence>
<dbReference type="AlphaFoldDB" id="A0A6M0Q9H2"/>
<keyword evidence="8 11" id="KW-0560">Oxidoreductase</keyword>
<comment type="miscellaneous">
    <text evidence="11">This protein is similar to the oxygenase domain of eukaryotic nitric oxide synthases but lacks the reductase domain which, in eukaryotes, is responsible for transfer of electrons to the ferric heme during nitric oxide synthesis.</text>
</comment>
<dbReference type="EC" id="1.14.14.47" evidence="4 11"/>
<keyword evidence="15" id="KW-1185">Reference proteome</keyword>
<dbReference type="InterPro" id="IPR050607">
    <property type="entry name" value="NOS"/>
</dbReference>
<dbReference type="PANTHER" id="PTHR43410">
    <property type="entry name" value="NITRIC OXIDE SYNTHASE OXYGENASE"/>
    <property type="match status" value="1"/>
</dbReference>
<dbReference type="InterPro" id="IPR044944">
    <property type="entry name" value="NOS_dom_3"/>
</dbReference>
<evidence type="ECO:0000256" key="5">
    <source>
        <dbReference type="ARBA" id="ARBA00018859"/>
    </source>
</evidence>
<proteinExistence type="inferred from homology"/>
<evidence type="ECO:0000256" key="10">
    <source>
        <dbReference type="ARBA" id="ARBA00048713"/>
    </source>
</evidence>
<evidence type="ECO:0000313" key="15">
    <source>
        <dbReference type="Proteomes" id="UP000481043"/>
    </source>
</evidence>
<evidence type="ECO:0000256" key="6">
    <source>
        <dbReference type="ARBA" id="ARBA00022617"/>
    </source>
</evidence>
<evidence type="ECO:0000256" key="1">
    <source>
        <dbReference type="ARBA" id="ARBA00001971"/>
    </source>
</evidence>
<evidence type="ECO:0000313" key="14">
    <source>
        <dbReference type="EMBL" id="NEY73036.1"/>
    </source>
</evidence>
<comment type="similarity">
    <text evidence="3 11">Belongs to the NOS family. Bacterial NOS oxygenase subfamily.</text>
</comment>
<dbReference type="RefSeq" id="WP_163180500.1">
    <property type="nucleotide sequence ID" value="NZ_JAAIWM010000005.1"/>
</dbReference>
<dbReference type="InterPro" id="IPR004030">
    <property type="entry name" value="NOS_N"/>
</dbReference>
<dbReference type="GO" id="GO:0006809">
    <property type="term" value="P:nitric oxide biosynthetic process"/>
    <property type="evidence" value="ECO:0007669"/>
    <property type="project" value="InterPro"/>
</dbReference>
<dbReference type="CDD" id="cd00794">
    <property type="entry name" value="NOS_oxygenase_prok"/>
    <property type="match status" value="1"/>
</dbReference>
<dbReference type="Gene3D" id="3.90.1230.10">
    <property type="entry name" value="Nitric Oxide Synthase, Chain A, domain 3"/>
    <property type="match status" value="1"/>
</dbReference>
<dbReference type="Pfam" id="PF02898">
    <property type="entry name" value="NO_synthase"/>
    <property type="match status" value="1"/>
</dbReference>
<comment type="caution">
    <text evidence="14">The sequence shown here is derived from an EMBL/GenBank/DDBJ whole genome shotgun (WGS) entry which is preliminary data.</text>
</comment>
<comment type="subunit">
    <text evidence="11">Homodimer.</text>
</comment>
<evidence type="ECO:0000256" key="12">
    <source>
        <dbReference type="PIRSR" id="PIRSR037219-1"/>
    </source>
</evidence>
<protein>
    <recommendedName>
        <fullName evidence="5 11">Nitric oxide synthase oxygenase</fullName>
        <ecNumber evidence="4 11">1.14.14.47</ecNumber>
    </recommendedName>
</protein>
<evidence type="ECO:0000256" key="9">
    <source>
        <dbReference type="ARBA" id="ARBA00023004"/>
    </source>
</evidence>
<comment type="cofactor">
    <cofactor evidence="1 11 12">
        <name>heme</name>
        <dbReference type="ChEBI" id="CHEBI:30413"/>
    </cofactor>
</comment>
<comment type="catalytic activity">
    <reaction evidence="10">
        <text>3 reduced [flavodoxin] + 2 L-arginine + 4 O2 = 3 oxidized [flavodoxin] + 2 L-citrulline + 2 nitric oxide + 4 H2O + 5 H(+)</text>
        <dbReference type="Rhea" id="RHEA:52324"/>
        <dbReference type="Rhea" id="RHEA-COMP:10622"/>
        <dbReference type="Rhea" id="RHEA-COMP:10623"/>
        <dbReference type="ChEBI" id="CHEBI:15377"/>
        <dbReference type="ChEBI" id="CHEBI:15378"/>
        <dbReference type="ChEBI" id="CHEBI:15379"/>
        <dbReference type="ChEBI" id="CHEBI:16480"/>
        <dbReference type="ChEBI" id="CHEBI:32682"/>
        <dbReference type="ChEBI" id="CHEBI:57618"/>
        <dbReference type="ChEBI" id="CHEBI:57743"/>
        <dbReference type="ChEBI" id="CHEBI:58210"/>
        <dbReference type="EC" id="1.14.14.47"/>
    </reaction>
</comment>
<dbReference type="InterPro" id="IPR017142">
    <property type="entry name" value="Nitric_oxide_synthase_Oase-su"/>
</dbReference>
<reference evidence="14 15" key="1">
    <citation type="submission" date="2020-02" db="EMBL/GenBank/DDBJ databases">
        <title>Bacillus aquiflavi sp. nov., isolated from yellow water of strong flavor Chinese baijiu in Yibin region of China.</title>
        <authorList>
            <person name="Xie J."/>
        </authorList>
    </citation>
    <scope>NUCLEOTIDE SEQUENCE [LARGE SCALE GENOMIC DNA]</scope>
    <source>
        <strain evidence="14 15">SA4</strain>
    </source>
</reference>
<dbReference type="PANTHER" id="PTHR43410:SF1">
    <property type="entry name" value="NITRIC OXIDE SYNTHASE"/>
    <property type="match status" value="1"/>
</dbReference>
<dbReference type="GO" id="GO:0004517">
    <property type="term" value="F:nitric-oxide synthase activity"/>
    <property type="evidence" value="ECO:0007669"/>
    <property type="project" value="InterPro"/>
</dbReference>
<evidence type="ECO:0000256" key="3">
    <source>
        <dbReference type="ARBA" id="ARBA00005411"/>
    </source>
</evidence>
<dbReference type="Proteomes" id="UP000481043">
    <property type="component" value="Unassembled WGS sequence"/>
</dbReference>
<dbReference type="SUPFAM" id="SSF56512">
    <property type="entry name" value="Nitric oxide (NO) synthase oxygenase domain"/>
    <property type="match status" value="1"/>
</dbReference>
<evidence type="ECO:0000256" key="2">
    <source>
        <dbReference type="ARBA" id="ARBA00002642"/>
    </source>
</evidence>
<comment type="function">
    <text evidence="2 11">Catalyzes the production of nitric oxide.</text>
</comment>
<dbReference type="EMBL" id="JAAIWM010000005">
    <property type="protein sequence ID" value="NEY73036.1"/>
    <property type="molecule type" value="Genomic_DNA"/>
</dbReference>
<dbReference type="InterPro" id="IPR044940">
    <property type="entry name" value="NOS_dom_2"/>
</dbReference>
<evidence type="ECO:0000256" key="7">
    <source>
        <dbReference type="ARBA" id="ARBA00022723"/>
    </source>
</evidence>
<dbReference type="InterPro" id="IPR036119">
    <property type="entry name" value="NOS_N_sf"/>
</dbReference>
<dbReference type="Gene3D" id="3.90.340.10">
    <property type="entry name" value="Nitric Oxide Synthase, Chain A, domain 1"/>
    <property type="match status" value="1"/>
</dbReference>